<organism evidence="2 3">
    <name type="scientific">Collinsella intestinalis DSM 13280</name>
    <dbReference type="NCBI Taxonomy" id="521003"/>
    <lineage>
        <taxon>Bacteria</taxon>
        <taxon>Bacillati</taxon>
        <taxon>Actinomycetota</taxon>
        <taxon>Coriobacteriia</taxon>
        <taxon>Coriobacteriales</taxon>
        <taxon>Coriobacteriaceae</taxon>
        <taxon>Collinsella</taxon>
    </lineage>
</organism>
<dbReference type="HOGENOM" id="CLU_2394659_0_0_11"/>
<evidence type="ECO:0000313" key="3">
    <source>
        <dbReference type="Proteomes" id="UP000003295"/>
    </source>
</evidence>
<feature type="compositionally biased region" description="Low complexity" evidence="1">
    <location>
        <begin position="63"/>
        <end position="74"/>
    </location>
</feature>
<proteinExistence type="predicted"/>
<comment type="caution">
    <text evidence="2">The sequence shown here is derived from an EMBL/GenBank/DDBJ whole genome shotgun (WGS) entry which is preliminary data.</text>
</comment>
<reference evidence="2 3" key="1">
    <citation type="submission" date="2009-04" db="EMBL/GenBank/DDBJ databases">
        <authorList>
            <person name="Weinstock G."/>
            <person name="Sodergren E."/>
            <person name="Clifton S."/>
            <person name="Fulton L."/>
            <person name="Fulton B."/>
            <person name="Courtney L."/>
            <person name="Fronick C."/>
            <person name="Harrison M."/>
            <person name="Strong C."/>
            <person name="Farmer C."/>
            <person name="Delahaunty K."/>
            <person name="Markovic C."/>
            <person name="Hall O."/>
            <person name="Minx P."/>
            <person name="Tomlinson C."/>
            <person name="Mitreva M."/>
            <person name="Nelson J."/>
            <person name="Hou S."/>
            <person name="Wollam A."/>
            <person name="Pepin K.H."/>
            <person name="Johnson M."/>
            <person name="Bhonagiri V."/>
            <person name="Nash W.E."/>
            <person name="Warren W."/>
            <person name="Chinwalla A."/>
            <person name="Mardis E.R."/>
            <person name="Wilson R.K."/>
        </authorList>
    </citation>
    <scope>NUCLEOTIDE SEQUENCE [LARGE SCALE GENOMIC DNA]</scope>
    <source>
        <strain evidence="2 3">DSM 13280</strain>
    </source>
</reference>
<gene>
    <name evidence="2" type="ORF">COLINT_02892</name>
</gene>
<dbReference type="EMBL" id="ABXH02000016">
    <property type="protein sequence ID" value="EEP44312.1"/>
    <property type="molecule type" value="Genomic_DNA"/>
</dbReference>
<dbReference type="Proteomes" id="UP000003295">
    <property type="component" value="Unassembled WGS sequence"/>
</dbReference>
<dbReference type="STRING" id="521003.COLINT_02892"/>
<evidence type="ECO:0000256" key="1">
    <source>
        <dbReference type="SAM" id="MobiDB-lite"/>
    </source>
</evidence>
<name>C4FA03_9ACTN</name>
<evidence type="ECO:0000313" key="2">
    <source>
        <dbReference type="EMBL" id="EEP44312.1"/>
    </source>
</evidence>
<accession>C4FA03</accession>
<sequence>MAMRPVLADGSSDVGLFHSVRRRAGESFLRFFVSYFDFSKQASDFQSKSAGRDCSKRRSIRGSSKTIRKTSSSKMRAIVKPGCEAKKRRRVYP</sequence>
<protein>
    <submittedName>
        <fullName evidence="2">Uncharacterized protein</fullName>
    </submittedName>
</protein>
<feature type="region of interest" description="Disordered" evidence="1">
    <location>
        <begin position="49"/>
        <end position="80"/>
    </location>
</feature>
<dbReference type="AlphaFoldDB" id="C4FA03"/>